<gene>
    <name evidence="1" type="ORF">OTI717_LOCUS33302</name>
</gene>
<reference evidence="1" key="1">
    <citation type="submission" date="2021-02" db="EMBL/GenBank/DDBJ databases">
        <authorList>
            <person name="Nowell W R."/>
        </authorList>
    </citation>
    <scope>NUCLEOTIDE SEQUENCE</scope>
</reference>
<dbReference type="Gene3D" id="1.10.1380.10">
    <property type="entry name" value="Neutral endopeptidase , domain2"/>
    <property type="match status" value="1"/>
</dbReference>
<dbReference type="Proteomes" id="UP000663823">
    <property type="component" value="Unassembled WGS sequence"/>
</dbReference>
<organism evidence="1 2">
    <name type="scientific">Rotaria sordida</name>
    <dbReference type="NCBI Taxonomy" id="392033"/>
    <lineage>
        <taxon>Eukaryota</taxon>
        <taxon>Metazoa</taxon>
        <taxon>Spiralia</taxon>
        <taxon>Gnathifera</taxon>
        <taxon>Rotifera</taxon>
        <taxon>Eurotatoria</taxon>
        <taxon>Bdelloidea</taxon>
        <taxon>Philodinida</taxon>
        <taxon>Philodinidae</taxon>
        <taxon>Rotaria</taxon>
    </lineage>
</organism>
<proteinExistence type="predicted"/>
<sequence>MKTESITETLAQTPRSGSRLKIAFILFGILLDNNNLCLSPYCIKSRSCIDESKIEIEEIDSVLSLINNKLDGCPILQGSTWNSSTFSLTNLLLKLHQNNYNIIFSQGARGLSQRQYYYYWTSDGQRARDNEMIRTTIYDISHTLNLFDLSSSGILLLISHVSQTT</sequence>
<evidence type="ECO:0000313" key="1">
    <source>
        <dbReference type="EMBL" id="CAF4083199.1"/>
    </source>
</evidence>
<name>A0A819T710_9BILA</name>
<evidence type="ECO:0000313" key="2">
    <source>
        <dbReference type="Proteomes" id="UP000663823"/>
    </source>
</evidence>
<dbReference type="EMBL" id="CAJOAX010010894">
    <property type="protein sequence ID" value="CAF4083199.1"/>
    <property type="molecule type" value="Genomic_DNA"/>
</dbReference>
<dbReference type="InterPro" id="IPR042089">
    <property type="entry name" value="Peptidase_M13_dom_2"/>
</dbReference>
<comment type="caution">
    <text evidence="1">The sequence shown here is derived from an EMBL/GenBank/DDBJ whole genome shotgun (WGS) entry which is preliminary data.</text>
</comment>
<accession>A0A819T710</accession>
<dbReference type="AlphaFoldDB" id="A0A819T710"/>
<protein>
    <submittedName>
        <fullName evidence="1">Uncharacterized protein</fullName>
    </submittedName>
</protein>